<dbReference type="RefSeq" id="WP_260763596.1">
    <property type="nucleotide sequence ID" value="NZ_CP045921.1"/>
</dbReference>
<evidence type="ECO:0000313" key="3">
    <source>
        <dbReference type="Proteomes" id="UP001059824"/>
    </source>
</evidence>
<keyword evidence="1" id="KW-0812">Transmembrane</keyword>
<proteinExistence type="predicted"/>
<dbReference type="KEGG" id="mama:GII36_00450"/>
<keyword evidence="3" id="KW-1185">Reference proteome</keyword>
<reference evidence="2" key="1">
    <citation type="journal article" date="2021" name="Nat. Microbiol.">
        <title>Cocultivation of an ultrasmall environmental parasitic bacterium with lytic ability against bacteria associated with wastewater foams.</title>
        <authorList>
            <person name="Batinovic S."/>
            <person name="Rose J.J.A."/>
            <person name="Ratcliffe J."/>
            <person name="Seviour R.J."/>
            <person name="Petrovski S."/>
        </authorList>
    </citation>
    <scope>NUCLEOTIDE SEQUENCE</scope>
    <source>
        <strain evidence="2">JR1</strain>
    </source>
</reference>
<feature type="transmembrane region" description="Helical" evidence="1">
    <location>
        <begin position="72"/>
        <end position="90"/>
    </location>
</feature>
<accession>A0A857MJK8</accession>
<keyword evidence="1" id="KW-1133">Transmembrane helix</keyword>
<feature type="transmembrane region" description="Helical" evidence="1">
    <location>
        <begin position="37"/>
        <end position="60"/>
    </location>
</feature>
<dbReference type="AlphaFoldDB" id="A0A857MJK8"/>
<evidence type="ECO:0000256" key="1">
    <source>
        <dbReference type="SAM" id="Phobius"/>
    </source>
</evidence>
<dbReference type="Proteomes" id="UP001059824">
    <property type="component" value="Chromosome"/>
</dbReference>
<organism evidence="2 3">
    <name type="scientific">Candidatus Mycosynbacter amalyticus</name>
    <dbReference type="NCBI Taxonomy" id="2665156"/>
    <lineage>
        <taxon>Bacteria</taxon>
        <taxon>Candidatus Saccharimonadota</taxon>
        <taxon>Candidatus Saccharimonadota incertae sedis</taxon>
        <taxon>Candidatus Mycosynbacter</taxon>
    </lineage>
</organism>
<evidence type="ECO:0008006" key="4">
    <source>
        <dbReference type="Google" id="ProtNLM"/>
    </source>
</evidence>
<evidence type="ECO:0000313" key="2">
    <source>
        <dbReference type="EMBL" id="QHN42328.1"/>
    </source>
</evidence>
<gene>
    <name evidence="2" type="ORF">GII36_00450</name>
</gene>
<sequence>MTRLPTRLELLAFIVGFTLMTFELAAARILAPTVGSSTYVWTSIIGTIIAALSFGFYVGGRIADARARRRDVMWLLLVASGLIALTTVLYPHVLPWLADLEIDVRAQAVMAALLLFAPTSFVLGTISPYLAKLNVTSLKTAGTAVANLSMWDALGGITGTFLDRLRAVWVCGIARNLRRAGSGATAGDCATCRKVVPGSVDFCRHSTLYCGAGAHICPGT</sequence>
<protein>
    <recommendedName>
        <fullName evidence="4">Major facilitator superfamily (MFS) profile domain-containing protein</fullName>
    </recommendedName>
</protein>
<name>A0A857MJK8_9BACT</name>
<dbReference type="SUPFAM" id="SSF103473">
    <property type="entry name" value="MFS general substrate transporter"/>
    <property type="match status" value="1"/>
</dbReference>
<keyword evidence="1" id="KW-0472">Membrane</keyword>
<dbReference type="InterPro" id="IPR036259">
    <property type="entry name" value="MFS_trans_sf"/>
</dbReference>
<dbReference type="NCBIfam" id="NF037959">
    <property type="entry name" value="MFS_SpdSyn"/>
    <property type="match status" value="1"/>
</dbReference>
<dbReference type="EMBL" id="CP045921">
    <property type="protein sequence ID" value="QHN42328.1"/>
    <property type="molecule type" value="Genomic_DNA"/>
</dbReference>
<feature type="transmembrane region" description="Helical" evidence="1">
    <location>
        <begin position="110"/>
        <end position="131"/>
    </location>
</feature>